<organism evidence="1 2">
    <name type="scientific">Serendipita vermifera MAFF 305830</name>
    <dbReference type="NCBI Taxonomy" id="933852"/>
    <lineage>
        <taxon>Eukaryota</taxon>
        <taxon>Fungi</taxon>
        <taxon>Dikarya</taxon>
        <taxon>Basidiomycota</taxon>
        <taxon>Agaricomycotina</taxon>
        <taxon>Agaricomycetes</taxon>
        <taxon>Sebacinales</taxon>
        <taxon>Serendipitaceae</taxon>
        <taxon>Serendipita</taxon>
    </lineage>
</organism>
<dbReference type="EMBL" id="KN824369">
    <property type="protein sequence ID" value="KIM21863.1"/>
    <property type="molecule type" value="Genomic_DNA"/>
</dbReference>
<proteinExistence type="predicted"/>
<evidence type="ECO:0000313" key="2">
    <source>
        <dbReference type="Proteomes" id="UP000054097"/>
    </source>
</evidence>
<accession>A0A0C2W5Y0</accession>
<gene>
    <name evidence="1" type="ORF">M408DRAFT_333190</name>
</gene>
<name>A0A0C2W5Y0_SERVB</name>
<reference evidence="1 2" key="1">
    <citation type="submission" date="2014-04" db="EMBL/GenBank/DDBJ databases">
        <authorList>
            <consortium name="DOE Joint Genome Institute"/>
            <person name="Kuo A."/>
            <person name="Zuccaro A."/>
            <person name="Kohler A."/>
            <person name="Nagy L.G."/>
            <person name="Floudas D."/>
            <person name="Copeland A."/>
            <person name="Barry K.W."/>
            <person name="Cichocki N."/>
            <person name="Veneault-Fourrey C."/>
            <person name="LaButti K."/>
            <person name="Lindquist E.A."/>
            <person name="Lipzen A."/>
            <person name="Lundell T."/>
            <person name="Morin E."/>
            <person name="Murat C."/>
            <person name="Sun H."/>
            <person name="Tunlid A."/>
            <person name="Henrissat B."/>
            <person name="Grigoriev I.V."/>
            <person name="Hibbett D.S."/>
            <person name="Martin F."/>
            <person name="Nordberg H.P."/>
            <person name="Cantor M.N."/>
            <person name="Hua S.X."/>
        </authorList>
    </citation>
    <scope>NUCLEOTIDE SEQUENCE [LARGE SCALE GENOMIC DNA]</scope>
    <source>
        <strain evidence="1 2">MAFF 305830</strain>
    </source>
</reference>
<evidence type="ECO:0000313" key="1">
    <source>
        <dbReference type="EMBL" id="KIM21863.1"/>
    </source>
</evidence>
<keyword evidence="2" id="KW-1185">Reference proteome</keyword>
<dbReference type="HOGENOM" id="CLU_3107912_0_0_1"/>
<protein>
    <submittedName>
        <fullName evidence="1">Uncharacterized protein</fullName>
    </submittedName>
</protein>
<dbReference type="Proteomes" id="UP000054097">
    <property type="component" value="Unassembled WGS sequence"/>
</dbReference>
<sequence>MAFVSSRIKKWNEQGLSLFLHFFGGRLDHQAMDGLLVTLPSPCVAGIWHRI</sequence>
<dbReference type="AlphaFoldDB" id="A0A0C2W5Y0"/>
<reference evidence="2" key="2">
    <citation type="submission" date="2015-01" db="EMBL/GenBank/DDBJ databases">
        <title>Evolutionary Origins and Diversification of the Mycorrhizal Mutualists.</title>
        <authorList>
            <consortium name="DOE Joint Genome Institute"/>
            <consortium name="Mycorrhizal Genomics Consortium"/>
            <person name="Kohler A."/>
            <person name="Kuo A."/>
            <person name="Nagy L.G."/>
            <person name="Floudas D."/>
            <person name="Copeland A."/>
            <person name="Barry K.W."/>
            <person name="Cichocki N."/>
            <person name="Veneault-Fourrey C."/>
            <person name="LaButti K."/>
            <person name="Lindquist E.A."/>
            <person name="Lipzen A."/>
            <person name="Lundell T."/>
            <person name="Morin E."/>
            <person name="Murat C."/>
            <person name="Riley R."/>
            <person name="Ohm R."/>
            <person name="Sun H."/>
            <person name="Tunlid A."/>
            <person name="Henrissat B."/>
            <person name="Grigoriev I.V."/>
            <person name="Hibbett D.S."/>
            <person name="Martin F."/>
        </authorList>
    </citation>
    <scope>NUCLEOTIDE SEQUENCE [LARGE SCALE GENOMIC DNA]</scope>
    <source>
        <strain evidence="2">MAFF 305830</strain>
    </source>
</reference>